<keyword evidence="11" id="KW-1185">Reference proteome</keyword>
<evidence type="ECO:0000313" key="10">
    <source>
        <dbReference type="EMBL" id="KAL5110745.1"/>
    </source>
</evidence>
<keyword evidence="5 8" id="KW-0812">Transmembrane</keyword>
<accession>A0ABR4QM53</accession>
<feature type="transmembrane region" description="Helical" evidence="8">
    <location>
        <begin position="242"/>
        <end position="264"/>
    </location>
</feature>
<evidence type="ECO:0000256" key="4">
    <source>
        <dbReference type="ARBA" id="ARBA00022592"/>
    </source>
</evidence>
<feature type="transmembrane region" description="Helical" evidence="8">
    <location>
        <begin position="214"/>
        <end position="236"/>
    </location>
</feature>
<dbReference type="Proteomes" id="UP001651158">
    <property type="component" value="Unassembled WGS sequence"/>
</dbReference>
<feature type="transmembrane region" description="Helical" evidence="8">
    <location>
        <begin position="172"/>
        <end position="194"/>
    </location>
</feature>
<feature type="transmembrane region" description="Helical" evidence="8">
    <location>
        <begin position="33"/>
        <end position="55"/>
    </location>
</feature>
<feature type="region of interest" description="Disordered" evidence="9">
    <location>
        <begin position="317"/>
        <end position="337"/>
    </location>
</feature>
<comment type="similarity">
    <text evidence="2 8">Belongs to the inorganic phosphate transporter (PiT) (TC 2.A.20) family.</text>
</comment>
<evidence type="ECO:0000256" key="9">
    <source>
        <dbReference type="SAM" id="MobiDB-lite"/>
    </source>
</evidence>
<keyword evidence="3 8" id="KW-0813">Transport</keyword>
<feature type="transmembrane region" description="Helical" evidence="8">
    <location>
        <begin position="519"/>
        <end position="543"/>
    </location>
</feature>
<feature type="transmembrane region" description="Helical" evidence="8">
    <location>
        <begin position="432"/>
        <end position="450"/>
    </location>
</feature>
<dbReference type="EMBL" id="JAKROA010000002">
    <property type="protein sequence ID" value="KAL5110745.1"/>
    <property type="molecule type" value="Genomic_DNA"/>
</dbReference>
<organism evidence="10 11">
    <name type="scientific">Taenia crassiceps</name>
    <dbReference type="NCBI Taxonomy" id="6207"/>
    <lineage>
        <taxon>Eukaryota</taxon>
        <taxon>Metazoa</taxon>
        <taxon>Spiralia</taxon>
        <taxon>Lophotrochozoa</taxon>
        <taxon>Platyhelminthes</taxon>
        <taxon>Cestoda</taxon>
        <taxon>Eucestoda</taxon>
        <taxon>Cyclophyllidea</taxon>
        <taxon>Taeniidae</taxon>
        <taxon>Taenia</taxon>
    </lineage>
</organism>
<dbReference type="PANTHER" id="PTHR11101:SF80">
    <property type="entry name" value="PHOSPHATE TRANSPORTER"/>
    <property type="match status" value="1"/>
</dbReference>
<evidence type="ECO:0000256" key="6">
    <source>
        <dbReference type="ARBA" id="ARBA00022989"/>
    </source>
</evidence>
<evidence type="ECO:0000256" key="7">
    <source>
        <dbReference type="ARBA" id="ARBA00023136"/>
    </source>
</evidence>
<comment type="function">
    <text evidence="8">Sodium-phosphate symporter.</text>
</comment>
<dbReference type="InterPro" id="IPR001204">
    <property type="entry name" value="Phos_transporter"/>
</dbReference>
<name>A0ABR4QM53_9CEST</name>
<feature type="transmembrane region" description="Helical" evidence="8">
    <location>
        <begin position="462"/>
        <end position="483"/>
    </location>
</feature>
<proteinExistence type="inferred from homology"/>
<feature type="transmembrane region" description="Helical" evidence="8">
    <location>
        <begin position="406"/>
        <end position="426"/>
    </location>
</feature>
<evidence type="ECO:0000256" key="5">
    <source>
        <dbReference type="ARBA" id="ARBA00022692"/>
    </source>
</evidence>
<dbReference type="Pfam" id="PF01384">
    <property type="entry name" value="PHO4"/>
    <property type="match status" value="1"/>
</dbReference>
<evidence type="ECO:0000313" key="11">
    <source>
        <dbReference type="Proteomes" id="UP001651158"/>
    </source>
</evidence>
<comment type="caution">
    <text evidence="10">The sequence shown here is derived from an EMBL/GenBank/DDBJ whole genome shotgun (WGS) entry which is preliminary data.</text>
</comment>
<evidence type="ECO:0000256" key="2">
    <source>
        <dbReference type="ARBA" id="ARBA00009916"/>
    </source>
</evidence>
<sequence>MATQIQQFKGHEAAEGCFTSGCFVAPMLVESELLLVVVGFMVAFMLAFGLGANDVANSFGTSVGSKVLTLQMACILATICEISGSVLLGGHVSATVRGGIIDPTRFNGTEDGPMRLMQGQVSSLCGACLWMLLATFLKIPVSATHSIVGATAGFGLVLFGFQGVQWTGILKIVISWFVSPVLSGLVSGCLFLIIKYVVLVKEQSLEPALNTLPFLYGVTIIINVFSVLYGGLHLLSLPEIPLWLTLVVSFSSGIVAAIIVFFFVRPIIRRRVQKRLELMASGKWDPTHKDPKHSFCNRIRNGIRSVFRKGQTVDGSVCTDEEKNKTGPSGDGEIGDTEIQALPSNDAVESAQARTSPSDAVSVTFSEENRSPDGQVYDRPEEAQVFAFAQILTATFGSFVHGGNDVSNAIGPVIGLWIVSTTGNVLMTAKPAVWILFYGGVGISVGLWIWGRKVMETIGTDLTVITPSSGMCIELGAAITVLIASKAGLPISTTHCLVGSVVLVGFIRSKMSVNWRLFVNIILAWVVTLPAAGGLSALIMYIFTKHA</sequence>
<feature type="transmembrane region" description="Helical" evidence="8">
    <location>
        <begin position="489"/>
        <end position="507"/>
    </location>
</feature>
<evidence type="ECO:0000256" key="1">
    <source>
        <dbReference type="ARBA" id="ARBA00004141"/>
    </source>
</evidence>
<keyword evidence="7 8" id="KW-0472">Membrane</keyword>
<evidence type="ECO:0000256" key="8">
    <source>
        <dbReference type="RuleBase" id="RU363058"/>
    </source>
</evidence>
<keyword evidence="4 8" id="KW-0592">Phosphate transport</keyword>
<keyword evidence="6 8" id="KW-1133">Transmembrane helix</keyword>
<protein>
    <recommendedName>
        <fullName evidence="8">Phosphate transporter</fullName>
    </recommendedName>
</protein>
<feature type="transmembrane region" description="Helical" evidence="8">
    <location>
        <begin position="146"/>
        <end position="166"/>
    </location>
</feature>
<reference evidence="10 11" key="1">
    <citation type="journal article" date="2022" name="Front. Cell. Infect. Microbiol.">
        <title>The Genomes of Two Strains of Taenia crassiceps the Animal Model for the Study of Human Cysticercosis.</title>
        <authorList>
            <person name="Bobes R.J."/>
            <person name="Estrada K."/>
            <person name="Rios-Valencia D.G."/>
            <person name="Calderon-Gallegos A."/>
            <person name="de la Torre P."/>
            <person name="Carrero J.C."/>
            <person name="Sanchez-Flores A."/>
            <person name="Laclette J.P."/>
        </authorList>
    </citation>
    <scope>NUCLEOTIDE SEQUENCE [LARGE SCALE GENOMIC DNA]</scope>
    <source>
        <strain evidence="10">WFUcys</strain>
    </source>
</reference>
<dbReference type="PANTHER" id="PTHR11101">
    <property type="entry name" value="PHOSPHATE TRANSPORTER"/>
    <property type="match status" value="1"/>
</dbReference>
<comment type="subcellular location">
    <subcellularLocation>
        <location evidence="1 8">Membrane</location>
        <topology evidence="1 8">Multi-pass membrane protein</topology>
    </subcellularLocation>
</comment>
<evidence type="ECO:0000256" key="3">
    <source>
        <dbReference type="ARBA" id="ARBA00022448"/>
    </source>
</evidence>
<gene>
    <name evidence="10" type="ORF">TcWFU_007994</name>
</gene>
<feature type="transmembrane region" description="Helical" evidence="8">
    <location>
        <begin position="67"/>
        <end position="88"/>
    </location>
</feature>